<reference evidence="1" key="2">
    <citation type="submission" date="2020-05" db="UniProtKB">
        <authorList>
            <consortium name="EnsemblMetazoa"/>
        </authorList>
    </citation>
    <scope>IDENTIFICATION</scope>
    <source>
        <strain evidence="1">LVP_AGWG</strain>
    </source>
</reference>
<dbReference type="Gene3D" id="3.40.525.10">
    <property type="entry name" value="CRAL-TRIO lipid binding domain"/>
    <property type="match status" value="1"/>
</dbReference>
<dbReference type="GO" id="GO:1902936">
    <property type="term" value="F:phosphatidylinositol bisphosphate binding"/>
    <property type="evidence" value="ECO:0007669"/>
    <property type="project" value="TreeGrafter"/>
</dbReference>
<sequence>MTVKFNEKNHPYVDLGDGLTICLNRAAYFDDVELRENAELSEETARALVEFRRLTEANRNLNVAVDQNNWAVMLYLRCYNNDVKRSFALMDYGYRLLHRITDYTIPFAQVKHVFEEGLIRYLPNCDEDGAVVFIVEMSRRWNPSKISLQEFIAAIRVGGLALMLNPDAQRNGCKVLFDVDGLSMSHVSHFTPRSSNFLFDLIEKCTPIVTKGMHTVNNGMMYNVLFAILKPFMSKELRSKTYMHGKNWSSLAKHISPKCLPPQYGGTMELPDSYRPALAKLLQHYEGYFKEYNSYGYTGHPDGK</sequence>
<dbReference type="SUPFAM" id="SSF52087">
    <property type="entry name" value="CRAL/TRIO domain"/>
    <property type="match status" value="1"/>
</dbReference>
<dbReference type="PANTHER" id="PTHR10174">
    <property type="entry name" value="ALPHA-TOCOPHEROL TRANSFER PROTEIN-RELATED"/>
    <property type="match status" value="1"/>
</dbReference>
<keyword evidence="2" id="KW-1185">Reference proteome</keyword>
<dbReference type="AlphaFoldDB" id="A0A1S4FIK6"/>
<gene>
    <name evidence="1" type="primary">5570149</name>
</gene>
<dbReference type="OrthoDB" id="1434354at2759"/>
<dbReference type="InParanoid" id="A0A1S4FIK6"/>
<dbReference type="GO" id="GO:0016020">
    <property type="term" value="C:membrane"/>
    <property type="evidence" value="ECO:0007669"/>
    <property type="project" value="TreeGrafter"/>
</dbReference>
<dbReference type="CDD" id="cd00170">
    <property type="entry name" value="SEC14"/>
    <property type="match status" value="1"/>
</dbReference>
<dbReference type="InterPro" id="IPR001251">
    <property type="entry name" value="CRAL-TRIO_dom"/>
</dbReference>
<reference evidence="1 2" key="1">
    <citation type="submission" date="2017-06" db="EMBL/GenBank/DDBJ databases">
        <title>Aedes aegypti genome working group (AGWG) sequencing and assembly.</title>
        <authorList>
            <consortium name="Aedes aegypti Genome Working Group (AGWG)"/>
            <person name="Matthews B.J."/>
        </authorList>
    </citation>
    <scope>NUCLEOTIDE SEQUENCE [LARGE SCALE GENOMIC DNA]</scope>
    <source>
        <strain evidence="1 2">LVP_AGWG</strain>
    </source>
</reference>
<accession>A0A1S4FIK6</accession>
<dbReference type="EnsemblMetazoa" id="AAEL008132-RA">
    <property type="protein sequence ID" value="AAEL008132-PA"/>
    <property type="gene ID" value="AAEL008132"/>
</dbReference>
<dbReference type="InterPro" id="IPR036865">
    <property type="entry name" value="CRAL-TRIO_dom_sf"/>
</dbReference>
<dbReference type="PRINTS" id="PR00180">
    <property type="entry name" value="CRETINALDHBP"/>
</dbReference>
<protein>
    <submittedName>
        <fullName evidence="1">Uncharacterized protein</fullName>
    </submittedName>
</protein>
<dbReference type="PROSITE" id="PS50191">
    <property type="entry name" value="CRAL_TRIO"/>
    <property type="match status" value="1"/>
</dbReference>
<dbReference type="Gene3D" id="1.20.5.1200">
    <property type="entry name" value="Alpha-tocopherol transfer"/>
    <property type="match status" value="1"/>
</dbReference>
<name>A0A1S4FIK6_AEDAE</name>
<dbReference type="SMART" id="SM00516">
    <property type="entry name" value="SEC14"/>
    <property type="match status" value="1"/>
</dbReference>
<organism evidence="1 2">
    <name type="scientific">Aedes aegypti</name>
    <name type="common">Yellowfever mosquito</name>
    <name type="synonym">Culex aegypti</name>
    <dbReference type="NCBI Taxonomy" id="7159"/>
    <lineage>
        <taxon>Eukaryota</taxon>
        <taxon>Metazoa</taxon>
        <taxon>Ecdysozoa</taxon>
        <taxon>Arthropoda</taxon>
        <taxon>Hexapoda</taxon>
        <taxon>Insecta</taxon>
        <taxon>Pterygota</taxon>
        <taxon>Neoptera</taxon>
        <taxon>Endopterygota</taxon>
        <taxon>Diptera</taxon>
        <taxon>Nematocera</taxon>
        <taxon>Culicoidea</taxon>
        <taxon>Culicidae</taxon>
        <taxon>Culicinae</taxon>
        <taxon>Aedini</taxon>
        <taxon>Aedes</taxon>
        <taxon>Stegomyia</taxon>
    </lineage>
</organism>
<dbReference type="Proteomes" id="UP000008820">
    <property type="component" value="Chromosome 3"/>
</dbReference>
<dbReference type="Pfam" id="PF00650">
    <property type="entry name" value="CRAL_TRIO"/>
    <property type="match status" value="1"/>
</dbReference>
<dbReference type="VEuPathDB" id="VectorBase:AAEL008132"/>
<evidence type="ECO:0000313" key="2">
    <source>
        <dbReference type="Proteomes" id="UP000008820"/>
    </source>
</evidence>
<evidence type="ECO:0000313" key="1">
    <source>
        <dbReference type="EnsemblMetazoa" id="AAEL008132-PA"/>
    </source>
</evidence>
<proteinExistence type="predicted"/>
<dbReference type="PANTHER" id="PTHR10174:SF38">
    <property type="entry name" value="HL01515P"/>
    <property type="match status" value="1"/>
</dbReference>